<reference evidence="2" key="1">
    <citation type="journal article" date="2016" name="Sci. Rep.">
        <title>Molecular characterization of firefly nuptial gifts: a multi-omics approach sheds light on postcopulatory sexual selection.</title>
        <authorList>
            <person name="Al-Wathiqui N."/>
            <person name="Fallon T.R."/>
            <person name="South A."/>
            <person name="Weng J.K."/>
            <person name="Lewis S.M."/>
        </authorList>
    </citation>
    <scope>NUCLEOTIDE SEQUENCE</scope>
</reference>
<name>A0A1Y1MMX3_PHOPY</name>
<keyword evidence="1" id="KW-0812">Transmembrane</keyword>
<dbReference type="AlphaFoldDB" id="A0A1Y1MMX3"/>
<keyword evidence="1" id="KW-1133">Transmembrane helix</keyword>
<protein>
    <recommendedName>
        <fullName evidence="3">Cytochrome P450</fullName>
    </recommendedName>
</protein>
<proteinExistence type="predicted"/>
<feature type="transmembrane region" description="Helical" evidence="1">
    <location>
        <begin position="6"/>
        <end position="23"/>
    </location>
</feature>
<evidence type="ECO:0000256" key="1">
    <source>
        <dbReference type="SAM" id="Phobius"/>
    </source>
</evidence>
<evidence type="ECO:0008006" key="3">
    <source>
        <dbReference type="Google" id="ProtNLM"/>
    </source>
</evidence>
<accession>A0A1Y1MMX3</accession>
<organism evidence="2">
    <name type="scientific">Photinus pyralis</name>
    <name type="common">Common eastern firefly</name>
    <name type="synonym">Lampyris pyralis</name>
    <dbReference type="NCBI Taxonomy" id="7054"/>
    <lineage>
        <taxon>Eukaryota</taxon>
        <taxon>Metazoa</taxon>
        <taxon>Ecdysozoa</taxon>
        <taxon>Arthropoda</taxon>
        <taxon>Hexapoda</taxon>
        <taxon>Insecta</taxon>
        <taxon>Pterygota</taxon>
        <taxon>Neoptera</taxon>
        <taxon>Endopterygota</taxon>
        <taxon>Coleoptera</taxon>
        <taxon>Polyphaga</taxon>
        <taxon>Elateriformia</taxon>
        <taxon>Elateroidea</taxon>
        <taxon>Lampyridae</taxon>
        <taxon>Lampyrinae</taxon>
        <taxon>Photinus</taxon>
    </lineage>
</organism>
<evidence type="ECO:0000313" key="2">
    <source>
        <dbReference type="EMBL" id="JAV85286.1"/>
    </source>
</evidence>
<dbReference type="EMBL" id="GEZM01030838">
    <property type="protein sequence ID" value="JAV85286.1"/>
    <property type="molecule type" value="Transcribed_RNA"/>
</dbReference>
<keyword evidence="1" id="KW-0472">Membrane</keyword>
<sequence>MLWLLLVFGLIIAIFLFITLKPFRYWSSKGVKQSSIFQLWVDNIKIIFQLVSPAEHTVELNKRFSSERYFATCYNLSPILMIQGPELVKQITVKDFGHFVDRRCS</sequence>